<feature type="transmembrane region" description="Helical" evidence="9">
    <location>
        <begin position="67"/>
        <end position="85"/>
    </location>
</feature>
<accession>A0A916QEW7</accession>
<dbReference type="PANTHER" id="PTHR34308">
    <property type="entry name" value="COBALAMIN BIOSYNTHESIS PROTEIN CBIB"/>
    <property type="match status" value="1"/>
</dbReference>
<reference evidence="10" key="2">
    <citation type="journal article" date="2021" name="Data Brief">
        <title>Draft genome sequence data of the facultative, thermophilic, xylanolytic bacterium Paenibacillus sp. strain DA-C8.</title>
        <authorList>
            <person name="Chhe C."/>
            <person name="Uke A."/>
            <person name="Baramee S."/>
            <person name="Ungkulpasvich U."/>
            <person name="Tachaapaikoon C."/>
            <person name="Pason P."/>
            <person name="Waeonukul R."/>
            <person name="Ratanakhanokchai K."/>
            <person name="Kosugi A."/>
        </authorList>
    </citation>
    <scope>NUCLEOTIDE SEQUENCE</scope>
    <source>
        <strain evidence="10">DA-C8</strain>
    </source>
</reference>
<comment type="caution">
    <text evidence="10">The sequence shown here is derived from an EMBL/GenBank/DDBJ whole genome shotgun (WGS) entry which is preliminary data.</text>
</comment>
<evidence type="ECO:0000256" key="7">
    <source>
        <dbReference type="ARBA" id="ARBA00022989"/>
    </source>
</evidence>
<evidence type="ECO:0000313" key="10">
    <source>
        <dbReference type="EMBL" id="GFR39505.1"/>
    </source>
</evidence>
<dbReference type="InterPro" id="IPR004485">
    <property type="entry name" value="Cobalamin_biosynth_CobD/CbiB"/>
</dbReference>
<dbReference type="EMBL" id="BMAQ01000048">
    <property type="protein sequence ID" value="GFR39505.1"/>
    <property type="molecule type" value="Genomic_DNA"/>
</dbReference>
<dbReference type="GO" id="GO:0015420">
    <property type="term" value="F:ABC-type vitamin B12 transporter activity"/>
    <property type="evidence" value="ECO:0007669"/>
    <property type="project" value="UniProtKB-UniRule"/>
</dbReference>
<dbReference type="AlphaFoldDB" id="A0A916QEW7"/>
<evidence type="ECO:0000256" key="1">
    <source>
        <dbReference type="ARBA" id="ARBA00004651"/>
    </source>
</evidence>
<comment type="subcellular location">
    <subcellularLocation>
        <location evidence="1 9">Cell membrane</location>
        <topology evidence="1 9">Multi-pass membrane protein</topology>
    </subcellularLocation>
</comment>
<dbReference type="Pfam" id="PF03186">
    <property type="entry name" value="CobD_Cbib"/>
    <property type="match status" value="1"/>
</dbReference>
<comment type="function">
    <text evidence="9">Converts cobyric acid to cobinamide by the addition of aminopropanol on the F carboxylic group.</text>
</comment>
<evidence type="ECO:0000256" key="5">
    <source>
        <dbReference type="ARBA" id="ARBA00022573"/>
    </source>
</evidence>
<dbReference type="Proteomes" id="UP000654993">
    <property type="component" value="Unassembled WGS sequence"/>
</dbReference>
<evidence type="ECO:0000256" key="6">
    <source>
        <dbReference type="ARBA" id="ARBA00022692"/>
    </source>
</evidence>
<dbReference type="RefSeq" id="WP_200967693.1">
    <property type="nucleotide sequence ID" value="NZ_BMAQ01000048.1"/>
</dbReference>
<comment type="similarity">
    <text evidence="3 9">Belongs to the CobD/CbiB family.</text>
</comment>
<keyword evidence="8 9" id="KW-0472">Membrane</keyword>
<evidence type="ECO:0000256" key="4">
    <source>
        <dbReference type="ARBA" id="ARBA00022475"/>
    </source>
</evidence>
<keyword evidence="11" id="KW-1185">Reference proteome</keyword>
<keyword evidence="7 9" id="KW-1133">Transmembrane helix</keyword>
<dbReference type="GO" id="GO:0048472">
    <property type="term" value="F:threonine-phosphate decarboxylase activity"/>
    <property type="evidence" value="ECO:0007669"/>
    <property type="project" value="InterPro"/>
</dbReference>
<dbReference type="GO" id="GO:0005886">
    <property type="term" value="C:plasma membrane"/>
    <property type="evidence" value="ECO:0007669"/>
    <property type="project" value="UniProtKB-SubCell"/>
</dbReference>
<keyword evidence="6 9" id="KW-0812">Transmembrane</keyword>
<feature type="transmembrane region" description="Helical" evidence="9">
    <location>
        <begin position="6"/>
        <end position="23"/>
    </location>
</feature>
<evidence type="ECO:0000256" key="9">
    <source>
        <dbReference type="HAMAP-Rule" id="MF_00024"/>
    </source>
</evidence>
<sequence>MLVYSLQEILLIVILATAVDWLIGDPKRLVHPVVLIGRLVRSLELQLYREHPGDEGLTSAQARRRGILLLAATLFTATAVCYGLVEICRLIHPWLAYAAHVWLISTTIAVKGLKQAAEEVYQPLLQGRLEEARQAVGRIVGRDTEQMDEREVVRAAVETVAENTVDAYAAPVLWALVGGAPLAMMYRAANTLDSMVGYRNDRYRWFGWASARFDDLCNYLPARLTGLLMVGMSALHRQMSAKRALLAILCFAEKHPSPNSGIPEAAAAGAMGVELGGVNNYGGIKSERARLGWPLTPLAAGHIRGAVWLLMACSYGWTGGLAVIWASLTFAG</sequence>
<evidence type="ECO:0000256" key="3">
    <source>
        <dbReference type="ARBA" id="ARBA00006263"/>
    </source>
</evidence>
<organism evidence="10 11">
    <name type="scientific">Insulibacter thermoxylanivorax</name>
    <dbReference type="NCBI Taxonomy" id="2749268"/>
    <lineage>
        <taxon>Bacteria</taxon>
        <taxon>Bacillati</taxon>
        <taxon>Bacillota</taxon>
        <taxon>Bacilli</taxon>
        <taxon>Bacillales</taxon>
        <taxon>Paenibacillaceae</taxon>
        <taxon>Insulibacter</taxon>
    </lineage>
</organism>
<feature type="transmembrane region" description="Helical" evidence="9">
    <location>
        <begin position="306"/>
        <end position="328"/>
    </location>
</feature>
<dbReference type="PANTHER" id="PTHR34308:SF1">
    <property type="entry name" value="COBALAMIN BIOSYNTHESIS PROTEIN CBIB"/>
    <property type="match status" value="1"/>
</dbReference>
<dbReference type="GO" id="GO:0009236">
    <property type="term" value="P:cobalamin biosynthetic process"/>
    <property type="evidence" value="ECO:0007669"/>
    <property type="project" value="UniProtKB-UniRule"/>
</dbReference>
<gene>
    <name evidence="10" type="primary">cbiB</name>
    <name evidence="9" type="synonym">cobD</name>
    <name evidence="10" type="ORF">PRECH8_28010</name>
</gene>
<protein>
    <recommendedName>
        <fullName evidence="9">Cobalamin biosynthesis protein CobD</fullName>
    </recommendedName>
</protein>
<keyword evidence="4 9" id="KW-1003">Cell membrane</keyword>
<keyword evidence="5 9" id="KW-0169">Cobalamin biosynthesis</keyword>
<evidence type="ECO:0000313" key="11">
    <source>
        <dbReference type="Proteomes" id="UP000654993"/>
    </source>
</evidence>
<proteinExistence type="inferred from homology"/>
<evidence type="ECO:0000256" key="2">
    <source>
        <dbReference type="ARBA" id="ARBA00004953"/>
    </source>
</evidence>
<dbReference type="NCBIfam" id="TIGR00380">
    <property type="entry name" value="cobal_cbiB"/>
    <property type="match status" value="1"/>
</dbReference>
<dbReference type="HAMAP" id="MF_00024">
    <property type="entry name" value="CobD_CbiB"/>
    <property type="match status" value="1"/>
</dbReference>
<reference evidence="10" key="1">
    <citation type="submission" date="2020-08" db="EMBL/GenBank/DDBJ databases">
        <authorList>
            <person name="Uke A."/>
            <person name="Chhe C."/>
            <person name="Baramee S."/>
            <person name="Kosugi A."/>
        </authorList>
    </citation>
    <scope>NUCLEOTIDE SEQUENCE</scope>
    <source>
        <strain evidence="10">DA-C8</strain>
    </source>
</reference>
<comment type="pathway">
    <text evidence="2 9">Cofactor biosynthesis; adenosylcobalamin biosynthesis.</text>
</comment>
<evidence type="ECO:0000256" key="8">
    <source>
        <dbReference type="ARBA" id="ARBA00023136"/>
    </source>
</evidence>
<name>A0A916QEW7_9BACL</name>
<comment type="caution">
    <text evidence="9">Lacks conserved residue(s) required for the propagation of feature annotation.</text>
</comment>